<feature type="region of interest" description="Disordered" evidence="2">
    <location>
        <begin position="32"/>
        <end position="61"/>
    </location>
</feature>
<protein>
    <submittedName>
        <fullName evidence="3">Uncharacterized protein</fullName>
    </submittedName>
</protein>
<evidence type="ECO:0000313" key="3">
    <source>
        <dbReference type="EMBL" id="OUR74827.1"/>
    </source>
</evidence>
<evidence type="ECO:0000256" key="2">
    <source>
        <dbReference type="SAM" id="MobiDB-lite"/>
    </source>
</evidence>
<organism evidence="3 4">
    <name type="scientific">Colwellia psychrerythraea</name>
    <name type="common">Vibrio psychroerythus</name>
    <dbReference type="NCBI Taxonomy" id="28229"/>
    <lineage>
        <taxon>Bacteria</taxon>
        <taxon>Pseudomonadati</taxon>
        <taxon>Pseudomonadota</taxon>
        <taxon>Gammaproteobacteria</taxon>
        <taxon>Alteromonadales</taxon>
        <taxon>Colwelliaceae</taxon>
        <taxon>Colwellia</taxon>
    </lineage>
</organism>
<keyword evidence="1" id="KW-0175">Coiled coil</keyword>
<dbReference type="EMBL" id="MAAF01000120">
    <property type="protein sequence ID" value="OUR74827.1"/>
    <property type="molecule type" value="Genomic_DNA"/>
</dbReference>
<feature type="coiled-coil region" evidence="1">
    <location>
        <begin position="82"/>
        <end position="135"/>
    </location>
</feature>
<proteinExistence type="predicted"/>
<dbReference type="AlphaFoldDB" id="A0A1Y5E2D9"/>
<accession>A0A1Y5E2D9</accession>
<evidence type="ECO:0000256" key="1">
    <source>
        <dbReference type="SAM" id="Coils"/>
    </source>
</evidence>
<name>A0A1Y5E2D9_COLPS</name>
<gene>
    <name evidence="3" type="ORF">A9Q75_18910</name>
</gene>
<feature type="compositionally biased region" description="Polar residues" evidence="2">
    <location>
        <begin position="32"/>
        <end position="48"/>
    </location>
</feature>
<evidence type="ECO:0000313" key="4">
    <source>
        <dbReference type="Proteomes" id="UP000243053"/>
    </source>
</evidence>
<comment type="caution">
    <text evidence="3">The sequence shown here is derived from an EMBL/GenBank/DDBJ whole genome shotgun (WGS) entry which is preliminary data.</text>
</comment>
<sequence length="143" mass="16094">MKLYTENMQVNIPIYQESVSASKLDEVNQASSAEKKLSVNSQSDQVNISEEARQKSVDDTNQTAMRKIMGKEDVNEAEGEGQRTLDEKIAELQEKITKLTAELAQERRSGNNEKAKTMESELVMLNSQLLQLIEQKMEAAKSQ</sequence>
<dbReference type="Proteomes" id="UP000243053">
    <property type="component" value="Unassembled WGS sequence"/>
</dbReference>
<reference evidence="4" key="1">
    <citation type="journal article" date="2017" name="Proc. Natl. Acad. Sci. U.S.A.">
        <title>Simulation of Deepwater Horizon oil plume reveals substrate specialization within a complex community of hydrocarbon degraders.</title>
        <authorList>
            <person name="Hu P."/>
            <person name="Dubinsky E.A."/>
            <person name="Probst A.J."/>
            <person name="Wang J."/>
            <person name="Sieber C.M.K."/>
            <person name="Tom L.M."/>
            <person name="Gardinali P."/>
            <person name="Banfield J.F."/>
            <person name="Atlas R.M."/>
            <person name="Andersen G.L."/>
        </authorList>
    </citation>
    <scope>NUCLEOTIDE SEQUENCE [LARGE SCALE GENOMIC DNA]</scope>
</reference>